<dbReference type="AlphaFoldDB" id="A0A4R6X727"/>
<dbReference type="NCBIfam" id="NF002964">
    <property type="entry name" value="PRK03635.1"/>
    <property type="match status" value="1"/>
</dbReference>
<evidence type="ECO:0000256" key="1">
    <source>
        <dbReference type="ARBA" id="ARBA00009437"/>
    </source>
</evidence>
<reference evidence="6 7" key="1">
    <citation type="submission" date="2019-03" db="EMBL/GenBank/DDBJ databases">
        <title>Genomic Encyclopedia of Type Strains, Phase IV (KMG-IV): sequencing the most valuable type-strain genomes for metagenomic binning, comparative biology and taxonomic classification.</title>
        <authorList>
            <person name="Goeker M."/>
        </authorList>
    </citation>
    <scope>NUCLEOTIDE SEQUENCE [LARGE SCALE GENOMIC DNA]</scope>
    <source>
        <strain evidence="6 7">DSM 5604</strain>
    </source>
</reference>
<feature type="domain" description="HTH lysR-type" evidence="5">
    <location>
        <begin position="1"/>
        <end position="59"/>
    </location>
</feature>
<dbReference type="InterPro" id="IPR050176">
    <property type="entry name" value="LTTR"/>
</dbReference>
<dbReference type="SUPFAM" id="SSF53850">
    <property type="entry name" value="Periplasmic binding protein-like II"/>
    <property type="match status" value="1"/>
</dbReference>
<dbReference type="InterPro" id="IPR036388">
    <property type="entry name" value="WH-like_DNA-bd_sf"/>
</dbReference>
<evidence type="ECO:0000313" key="6">
    <source>
        <dbReference type="EMBL" id="TDR14875.1"/>
    </source>
</evidence>
<dbReference type="InterPro" id="IPR036390">
    <property type="entry name" value="WH_DNA-bd_sf"/>
</dbReference>
<dbReference type="InterPro" id="IPR005119">
    <property type="entry name" value="LysR_subst-bd"/>
</dbReference>
<name>A0A4R6X727_9GAMM</name>
<accession>A0A4R6X727</accession>
<dbReference type="SUPFAM" id="SSF46785">
    <property type="entry name" value="Winged helix' DNA-binding domain"/>
    <property type="match status" value="1"/>
</dbReference>
<protein>
    <submittedName>
        <fullName evidence="6">LysR family transcriptional regulator</fullName>
    </submittedName>
</protein>
<dbReference type="EMBL" id="SNZA01000001">
    <property type="protein sequence ID" value="TDR14875.1"/>
    <property type="molecule type" value="Genomic_DNA"/>
</dbReference>
<proteinExistence type="inferred from homology"/>
<dbReference type="InterPro" id="IPR000847">
    <property type="entry name" value="LysR_HTH_N"/>
</dbReference>
<sequence>MSLIHPQLAAFAAVIEEASFDGAAQRLSVTPSAISQRVKALEDRLGQVLIVRQLPCRPTEAGEKLLRKVKPMLALEAEAYEDFELEQPNAVNRRLAIAVNDDSLETWVLPALATLNQEFGYLFDVIVDDQDHSLSLLRNGSAVGAVTSETKAIQGCDIHALGTMRYHAIASPEFKQRFFSEGLNLESLTKAPMLVFSRKDELQNRFIHQVVGHDLYPPTHYIPTSTGFVEAASLHLGWCMVPECMIQQALADGKVVLIHPSVTIDVPLYWQHASIRSTTLQNLTKVFVNQAQAKLAFVEP</sequence>
<keyword evidence="4" id="KW-0804">Transcription</keyword>
<dbReference type="InterPro" id="IPR017685">
    <property type="entry name" value="ArgP"/>
</dbReference>
<evidence type="ECO:0000256" key="3">
    <source>
        <dbReference type="ARBA" id="ARBA00023125"/>
    </source>
</evidence>
<keyword evidence="3" id="KW-0238">DNA-binding</keyword>
<dbReference type="NCBIfam" id="TIGR03298">
    <property type="entry name" value="argP"/>
    <property type="match status" value="1"/>
</dbReference>
<dbReference type="PROSITE" id="PS50931">
    <property type="entry name" value="HTH_LYSR"/>
    <property type="match status" value="1"/>
</dbReference>
<organism evidence="6 7">
    <name type="scientific">Marinomonas communis</name>
    <dbReference type="NCBI Taxonomy" id="28254"/>
    <lineage>
        <taxon>Bacteria</taxon>
        <taxon>Pseudomonadati</taxon>
        <taxon>Pseudomonadota</taxon>
        <taxon>Gammaproteobacteria</taxon>
        <taxon>Oceanospirillales</taxon>
        <taxon>Oceanospirillaceae</taxon>
        <taxon>Marinomonas</taxon>
    </lineage>
</organism>
<keyword evidence="2" id="KW-0805">Transcription regulation</keyword>
<comment type="similarity">
    <text evidence="1">Belongs to the LysR transcriptional regulatory family.</text>
</comment>
<evidence type="ECO:0000256" key="4">
    <source>
        <dbReference type="ARBA" id="ARBA00023163"/>
    </source>
</evidence>
<dbReference type="NCBIfam" id="NF009888">
    <property type="entry name" value="PRK13348.1"/>
    <property type="match status" value="1"/>
</dbReference>
<evidence type="ECO:0000313" key="7">
    <source>
        <dbReference type="Proteomes" id="UP000295729"/>
    </source>
</evidence>
<gene>
    <name evidence="6" type="ORF">C8D85_0224</name>
</gene>
<dbReference type="Gene3D" id="3.40.190.290">
    <property type="match status" value="1"/>
</dbReference>
<dbReference type="GO" id="GO:0003677">
    <property type="term" value="F:DNA binding"/>
    <property type="evidence" value="ECO:0007669"/>
    <property type="project" value="UniProtKB-KW"/>
</dbReference>
<dbReference type="Pfam" id="PF03466">
    <property type="entry name" value="LysR_substrate"/>
    <property type="match status" value="1"/>
</dbReference>
<comment type="caution">
    <text evidence="6">The sequence shown here is derived from an EMBL/GenBank/DDBJ whole genome shotgun (WGS) entry which is preliminary data.</text>
</comment>
<evidence type="ECO:0000259" key="5">
    <source>
        <dbReference type="PROSITE" id="PS50931"/>
    </source>
</evidence>
<dbReference type="Proteomes" id="UP000295729">
    <property type="component" value="Unassembled WGS sequence"/>
</dbReference>
<dbReference type="PANTHER" id="PTHR30579">
    <property type="entry name" value="TRANSCRIPTIONAL REGULATOR"/>
    <property type="match status" value="1"/>
</dbReference>
<dbReference type="Gene3D" id="1.10.10.10">
    <property type="entry name" value="Winged helix-like DNA-binding domain superfamily/Winged helix DNA-binding domain"/>
    <property type="match status" value="1"/>
</dbReference>
<dbReference type="GO" id="GO:0003700">
    <property type="term" value="F:DNA-binding transcription factor activity"/>
    <property type="evidence" value="ECO:0007669"/>
    <property type="project" value="InterPro"/>
</dbReference>
<dbReference type="RefSeq" id="WP_133559518.1">
    <property type="nucleotide sequence ID" value="NZ_SNZA01000001.1"/>
</dbReference>
<dbReference type="Pfam" id="PF00126">
    <property type="entry name" value="HTH_1"/>
    <property type="match status" value="1"/>
</dbReference>
<dbReference type="PANTHER" id="PTHR30579:SF2">
    <property type="entry name" value="HTH-TYPE TRANSCRIPTIONAL REGULATOR ARGP"/>
    <property type="match status" value="1"/>
</dbReference>
<evidence type="ECO:0000256" key="2">
    <source>
        <dbReference type="ARBA" id="ARBA00023015"/>
    </source>
</evidence>
<keyword evidence="7" id="KW-1185">Reference proteome</keyword>
<dbReference type="OrthoDB" id="3252676at2"/>